<proteinExistence type="predicted"/>
<comment type="caution">
    <text evidence="2">The sequence shown here is derived from an EMBL/GenBank/DDBJ whole genome shotgun (WGS) entry which is preliminary data.</text>
</comment>
<organism evidence="2 3">
    <name type="scientific">Senna tora</name>
    <dbReference type="NCBI Taxonomy" id="362788"/>
    <lineage>
        <taxon>Eukaryota</taxon>
        <taxon>Viridiplantae</taxon>
        <taxon>Streptophyta</taxon>
        <taxon>Embryophyta</taxon>
        <taxon>Tracheophyta</taxon>
        <taxon>Spermatophyta</taxon>
        <taxon>Magnoliopsida</taxon>
        <taxon>eudicotyledons</taxon>
        <taxon>Gunneridae</taxon>
        <taxon>Pentapetalae</taxon>
        <taxon>rosids</taxon>
        <taxon>fabids</taxon>
        <taxon>Fabales</taxon>
        <taxon>Fabaceae</taxon>
        <taxon>Caesalpinioideae</taxon>
        <taxon>Cassia clade</taxon>
        <taxon>Senna</taxon>
    </lineage>
</organism>
<protein>
    <submittedName>
        <fullName evidence="2">Uncharacterized protein</fullName>
    </submittedName>
</protein>
<accession>A0A835CEY0</accession>
<keyword evidence="1" id="KW-0812">Transmembrane</keyword>
<gene>
    <name evidence="2" type="ORF">G2W53_007448</name>
</gene>
<feature type="transmembrane region" description="Helical" evidence="1">
    <location>
        <begin position="33"/>
        <end position="50"/>
    </location>
</feature>
<keyword evidence="3" id="KW-1185">Reference proteome</keyword>
<keyword evidence="1" id="KW-0472">Membrane</keyword>
<dbReference type="AlphaFoldDB" id="A0A835CEY0"/>
<evidence type="ECO:0000256" key="1">
    <source>
        <dbReference type="SAM" id="Phobius"/>
    </source>
</evidence>
<dbReference type="EMBL" id="JAAIUW010000003">
    <property type="protein sequence ID" value="KAF7838966.1"/>
    <property type="molecule type" value="Genomic_DNA"/>
</dbReference>
<evidence type="ECO:0000313" key="3">
    <source>
        <dbReference type="Proteomes" id="UP000634136"/>
    </source>
</evidence>
<keyword evidence="1" id="KW-1133">Transmembrane helix</keyword>
<sequence length="51" mass="5535">MDTISVCTSTATAAFLTLFLVSSVHSFYLPGVAKLYASIPFLIFFFAYSAC</sequence>
<evidence type="ECO:0000313" key="2">
    <source>
        <dbReference type="EMBL" id="KAF7838966.1"/>
    </source>
</evidence>
<reference evidence="2" key="1">
    <citation type="submission" date="2020-09" db="EMBL/GenBank/DDBJ databases">
        <title>Genome-Enabled Discovery of Anthraquinone Biosynthesis in Senna tora.</title>
        <authorList>
            <person name="Kang S.-H."/>
            <person name="Pandey R.P."/>
            <person name="Lee C.-M."/>
            <person name="Sim J.-S."/>
            <person name="Jeong J.-T."/>
            <person name="Choi B.-S."/>
            <person name="Jung M."/>
            <person name="Ginzburg D."/>
            <person name="Zhao K."/>
            <person name="Won S.Y."/>
            <person name="Oh T.-J."/>
            <person name="Yu Y."/>
            <person name="Kim N.-H."/>
            <person name="Lee O.R."/>
            <person name="Lee T.-H."/>
            <person name="Bashyal P."/>
            <person name="Kim T.-S."/>
            <person name="Lee W.-H."/>
            <person name="Kawkins C."/>
            <person name="Kim C.-K."/>
            <person name="Kim J.S."/>
            <person name="Ahn B.O."/>
            <person name="Rhee S.Y."/>
            <person name="Sohng J.K."/>
        </authorList>
    </citation>
    <scope>NUCLEOTIDE SEQUENCE</scope>
    <source>
        <tissue evidence="2">Leaf</tissue>
    </source>
</reference>
<dbReference type="Proteomes" id="UP000634136">
    <property type="component" value="Unassembled WGS sequence"/>
</dbReference>
<name>A0A835CEY0_9FABA</name>